<protein>
    <submittedName>
        <fullName evidence="2">Uncharacterized protein</fullName>
    </submittedName>
</protein>
<sequence>MDDWFAALDDAQQTPTDPAGCPYCAGLLAAYPTEGAWPEAEQWEDGDDFARWLRLCMVLVAGVSVVLTLSGAWAG</sequence>
<evidence type="ECO:0000313" key="2">
    <source>
        <dbReference type="EMBL" id="XDQ08321.1"/>
    </source>
</evidence>
<keyword evidence="1" id="KW-0472">Membrane</keyword>
<feature type="transmembrane region" description="Helical" evidence="1">
    <location>
        <begin position="52"/>
        <end position="74"/>
    </location>
</feature>
<name>A0AB39MSL1_9ACTN</name>
<dbReference type="RefSeq" id="WP_369268778.1">
    <property type="nucleotide sequence ID" value="NZ_CP163432.1"/>
</dbReference>
<dbReference type="EMBL" id="CP163432">
    <property type="protein sequence ID" value="XDQ08321.1"/>
    <property type="molecule type" value="Genomic_DNA"/>
</dbReference>
<keyword evidence="1" id="KW-1133">Transmembrane helix</keyword>
<dbReference type="AlphaFoldDB" id="A0AB39MSL1"/>
<reference evidence="2" key="1">
    <citation type="submission" date="2024-07" db="EMBL/GenBank/DDBJ databases">
        <authorList>
            <person name="Yu S.T."/>
        </authorList>
    </citation>
    <scope>NUCLEOTIDE SEQUENCE</scope>
    <source>
        <strain evidence="2">R11</strain>
    </source>
</reference>
<keyword evidence="1" id="KW-0812">Transmembrane</keyword>
<evidence type="ECO:0000256" key="1">
    <source>
        <dbReference type="SAM" id="Phobius"/>
    </source>
</evidence>
<accession>A0AB39MSL1</accession>
<gene>
    <name evidence="2" type="ORF">AB5J55_00915</name>
</gene>
<proteinExistence type="predicted"/>
<organism evidence="2">
    <name type="scientific">Streptomyces sp. R11</name>
    <dbReference type="NCBI Taxonomy" id="3238625"/>
    <lineage>
        <taxon>Bacteria</taxon>
        <taxon>Bacillati</taxon>
        <taxon>Actinomycetota</taxon>
        <taxon>Actinomycetes</taxon>
        <taxon>Kitasatosporales</taxon>
        <taxon>Streptomycetaceae</taxon>
        <taxon>Streptomyces</taxon>
    </lineage>
</organism>